<name>A0A8I6S927_CIMLE</name>
<dbReference type="OrthoDB" id="6631491at2759"/>
<dbReference type="EnsemblMetazoa" id="XM_014404375.2">
    <property type="protein sequence ID" value="XP_014259861.1"/>
    <property type="gene ID" value="LOC106672726"/>
</dbReference>
<evidence type="ECO:0000313" key="4">
    <source>
        <dbReference type="Proteomes" id="UP000494040"/>
    </source>
</evidence>
<proteinExistence type="predicted"/>
<evidence type="ECO:0000256" key="1">
    <source>
        <dbReference type="SAM" id="Coils"/>
    </source>
</evidence>
<feature type="coiled-coil region" evidence="1">
    <location>
        <begin position="195"/>
        <end position="284"/>
    </location>
</feature>
<protein>
    <submittedName>
        <fullName evidence="3">Uncharacterized protein</fullName>
    </submittedName>
</protein>
<evidence type="ECO:0000256" key="2">
    <source>
        <dbReference type="SAM" id="MobiDB-lite"/>
    </source>
</evidence>
<sequence>MKSRLYNGVSKMTRTELEGAYCEIVNENLILKRTVQNQSKEIKRLEILFGNANTNHKDRYSATPTLEDIRFKDIQARNKYLMDKVSVLTHQLLQQSRFHAQAHKCLKKSPSKACYKKNPPSEGIENERIDHQESEKEETIHSISENSETEDDSTSRDVSSYSSIASDRSGLTNTFDHLMNNVDNLRWKIFLRQNNEEKEMLVATAEGEINALRKTIQMLNEDYDDICAQLNEAHIKCSELQTELLELNSLKKSYKMLEEKLKDIKEEREMLREVNNKLLALNDNGEENLSPNGSIEVDYSAVIE</sequence>
<evidence type="ECO:0000313" key="3">
    <source>
        <dbReference type="EnsemblMetazoa" id="XP_014259861.1"/>
    </source>
</evidence>
<dbReference type="Proteomes" id="UP000494040">
    <property type="component" value="Unassembled WGS sequence"/>
</dbReference>
<reference evidence="3" key="1">
    <citation type="submission" date="2022-01" db="UniProtKB">
        <authorList>
            <consortium name="EnsemblMetazoa"/>
        </authorList>
    </citation>
    <scope>IDENTIFICATION</scope>
</reference>
<accession>A0A8I6S927</accession>
<keyword evidence="1" id="KW-0175">Coiled coil</keyword>
<organism evidence="3 4">
    <name type="scientific">Cimex lectularius</name>
    <name type="common">Bed bug</name>
    <name type="synonym">Acanthia lectularia</name>
    <dbReference type="NCBI Taxonomy" id="79782"/>
    <lineage>
        <taxon>Eukaryota</taxon>
        <taxon>Metazoa</taxon>
        <taxon>Ecdysozoa</taxon>
        <taxon>Arthropoda</taxon>
        <taxon>Hexapoda</taxon>
        <taxon>Insecta</taxon>
        <taxon>Pterygota</taxon>
        <taxon>Neoptera</taxon>
        <taxon>Paraneoptera</taxon>
        <taxon>Hemiptera</taxon>
        <taxon>Heteroptera</taxon>
        <taxon>Panheteroptera</taxon>
        <taxon>Cimicomorpha</taxon>
        <taxon>Cimicidae</taxon>
        <taxon>Cimex</taxon>
    </lineage>
</organism>
<feature type="region of interest" description="Disordered" evidence="2">
    <location>
        <begin position="109"/>
        <end position="163"/>
    </location>
</feature>
<dbReference type="RefSeq" id="XP_014259861.1">
    <property type="nucleotide sequence ID" value="XM_014404375.2"/>
</dbReference>
<dbReference type="GeneID" id="106672726"/>
<dbReference type="AlphaFoldDB" id="A0A8I6S927"/>
<keyword evidence="4" id="KW-1185">Reference proteome</keyword>
<feature type="compositionally biased region" description="Basic and acidic residues" evidence="2">
    <location>
        <begin position="125"/>
        <end position="140"/>
    </location>
</feature>